<evidence type="ECO:0000313" key="2">
    <source>
        <dbReference type="EMBL" id="WOL05520.1"/>
    </source>
</evidence>
<dbReference type="Proteomes" id="UP001327560">
    <property type="component" value="Chromosome 4"/>
</dbReference>
<dbReference type="PANTHER" id="PTHR34130">
    <property type="entry name" value="OS08G0243800 PROTEIN"/>
    <property type="match status" value="1"/>
</dbReference>
<dbReference type="InterPro" id="IPR036758">
    <property type="entry name" value="At5g01610-like"/>
</dbReference>
<reference evidence="2 3" key="1">
    <citation type="submission" date="2023-10" db="EMBL/GenBank/DDBJ databases">
        <title>Chromosome-scale genome assembly provides insights into flower coloration mechanisms of Canna indica.</title>
        <authorList>
            <person name="Li C."/>
        </authorList>
    </citation>
    <scope>NUCLEOTIDE SEQUENCE [LARGE SCALE GENOMIC DNA]</scope>
    <source>
        <tissue evidence="2">Flower</tissue>
    </source>
</reference>
<protein>
    <submittedName>
        <fullName evidence="2">Uncharacterized protein</fullName>
    </submittedName>
</protein>
<name>A0AAQ3QEK1_9LILI</name>
<dbReference type="SUPFAM" id="SSF141562">
    <property type="entry name" value="At5g01610-like"/>
    <property type="match status" value="1"/>
</dbReference>
<feature type="region of interest" description="Disordered" evidence="1">
    <location>
        <begin position="389"/>
        <end position="416"/>
    </location>
</feature>
<organism evidence="2 3">
    <name type="scientific">Canna indica</name>
    <name type="common">Indian-shot</name>
    <dbReference type="NCBI Taxonomy" id="4628"/>
    <lineage>
        <taxon>Eukaryota</taxon>
        <taxon>Viridiplantae</taxon>
        <taxon>Streptophyta</taxon>
        <taxon>Embryophyta</taxon>
        <taxon>Tracheophyta</taxon>
        <taxon>Spermatophyta</taxon>
        <taxon>Magnoliopsida</taxon>
        <taxon>Liliopsida</taxon>
        <taxon>Zingiberales</taxon>
        <taxon>Cannaceae</taxon>
        <taxon>Canna</taxon>
    </lineage>
</organism>
<dbReference type="Pfam" id="PF04398">
    <property type="entry name" value="DUF538"/>
    <property type="match status" value="1"/>
</dbReference>
<accession>A0AAQ3QEK1</accession>
<keyword evidence="3" id="KW-1185">Reference proteome</keyword>
<dbReference type="PANTHER" id="PTHR34130:SF5">
    <property type="entry name" value="OS08G0243800 PROTEIN"/>
    <property type="match status" value="1"/>
</dbReference>
<dbReference type="AlphaFoldDB" id="A0AAQ3QEK1"/>
<feature type="region of interest" description="Disordered" evidence="1">
    <location>
        <begin position="174"/>
        <end position="234"/>
    </location>
</feature>
<dbReference type="Gene3D" id="2.30.240.10">
    <property type="entry name" value="At5g01610-like"/>
    <property type="match status" value="1"/>
</dbReference>
<dbReference type="EMBL" id="CP136893">
    <property type="protein sequence ID" value="WOL05520.1"/>
    <property type="molecule type" value="Genomic_DNA"/>
</dbReference>
<gene>
    <name evidence="2" type="ORF">Cni_G14249</name>
</gene>
<dbReference type="InterPro" id="IPR007493">
    <property type="entry name" value="DUF538"/>
</dbReference>
<sequence>MAYIDERVVVALPHPPPPSGWLPQGAQLEVFSSETSEWAERRVEWGIGSDAMTATLRYFAGVLYILTFPNYIVAVDLDGGMQCPRIQLPETVEPEGCIDKSGWFLHYTCNEGSQIRVWRQVGVEAQRRGGSDLEKTPGEVAAIAARSHGAESGEGRGLPAEKWEAEKLRPRLQLSSTPHSPSHLKHISNSPILRGPSGREQRLRIDSISSNHGDNFGASLVKSEGSTPRRQHPLPEGVQSYVLHQDNSFEVYLSGECEFKVAGSYLLRYKKKVTDMLSGEERRIRRRRLAVLRRMKEKGWPGAGGCGGLAIEKKKKKKEVVVEEITTEEEDEGGSFPTSLPRSSISEMAVRPNPDALFEFSSLPQHSSPSAMCAADDIFHMGMLLPLSAAAPPPPPKRKATRPPPAPRAPSFDQLHRRLRDGGQAKAGEYKRLIRSSSSTEHVDVVRPRLSCRHFVLGAVRLPATMDMREIRSRQRRRGPAAEDGDANRGSTWRLLLRSLSCKGVESAGGVAAPYRIVLHVQGACP</sequence>
<evidence type="ECO:0000313" key="3">
    <source>
        <dbReference type="Proteomes" id="UP001327560"/>
    </source>
</evidence>
<proteinExistence type="predicted"/>
<evidence type="ECO:0000256" key="1">
    <source>
        <dbReference type="SAM" id="MobiDB-lite"/>
    </source>
</evidence>